<evidence type="ECO:0000256" key="9">
    <source>
        <dbReference type="ARBA" id="ARBA00023180"/>
    </source>
</evidence>
<evidence type="ECO:0000256" key="1">
    <source>
        <dbReference type="ARBA" id="ARBA00004323"/>
    </source>
</evidence>
<evidence type="ECO:0000256" key="6">
    <source>
        <dbReference type="ARBA" id="ARBA00022989"/>
    </source>
</evidence>
<dbReference type="Pfam" id="PF03567">
    <property type="entry name" value="Sulfotransfer_2"/>
    <property type="match status" value="1"/>
</dbReference>
<feature type="transmembrane region" description="Helical" evidence="10">
    <location>
        <begin position="21"/>
        <end position="40"/>
    </location>
</feature>
<dbReference type="Proteomes" id="UP001158576">
    <property type="component" value="Chromosome 1"/>
</dbReference>
<keyword evidence="7" id="KW-0333">Golgi apparatus</keyword>
<evidence type="ECO:0000313" key="11">
    <source>
        <dbReference type="EMBL" id="CAG5105829.1"/>
    </source>
</evidence>
<sequence length="553" mass="63328">MARGKMGGKSKKIGLAAKVRARLGYIVITLCIGLVCFYIGRVEFLAEKLQEAEKIGRMTSEGVNQQIAMHGYQHQPVVPQPPQVASQARPQAPNNVLNNNLIQQAPQNPPVPVNLQKVHAGIQNLPQDVKARENAHQNTVQNFALGNALEPAAKVMEQVERLVAQEVHDTVGAIENAAGAVNNAVHNVINVGKQIEENINLNFQPEELLPEPQDRPSLDIAALIASANRISVETIFQDQQAELAKYPTSHLKASAFYTYEPAKWNWQSMNFKTRTPNAKFIFHNKLPKSGSSTMNQLLRQLSKKNNFNFAKVEPSQIPNDRFDLEKPLVKFVQETKKEPFFLLKHHFWFNFTRHGLRQPTYVNVIRDPVDWYTSQYYFRRFGWVQQTTTRDSFAGTQADRDRTIDQCIQQGLMECTKPSYKYIQYLCGNHPHCRTVDVSEELKEKAANLAKINVLRNFYAVGILEQFVDTLKTFEIILPNYYSGVLDIWNSSMMQEKRNKTKTLNRKELSSHSREFLMKGPLKWETDLYIFVRALFNERLRRYEIVPTGVQIT</sequence>
<evidence type="ECO:0000256" key="4">
    <source>
        <dbReference type="ARBA" id="ARBA00022692"/>
    </source>
</evidence>
<dbReference type="PANTHER" id="PTHR12129:SF15">
    <property type="entry name" value="URONYL 2-SULFOTRANSFERASE"/>
    <property type="match status" value="1"/>
</dbReference>
<evidence type="ECO:0000256" key="2">
    <source>
        <dbReference type="ARBA" id="ARBA00010569"/>
    </source>
</evidence>
<evidence type="ECO:0000256" key="3">
    <source>
        <dbReference type="ARBA" id="ARBA00022679"/>
    </source>
</evidence>
<comment type="similarity">
    <text evidence="2">Belongs to the sulfotransferase 3 family.</text>
</comment>
<keyword evidence="4 10" id="KW-0812">Transmembrane</keyword>
<gene>
    <name evidence="11" type="ORF">OKIOD_LOCUS11256</name>
</gene>
<keyword evidence="3" id="KW-0808">Transferase</keyword>
<keyword evidence="12" id="KW-1185">Reference proteome</keyword>
<dbReference type="InterPro" id="IPR005331">
    <property type="entry name" value="Sulfotransferase"/>
</dbReference>
<protein>
    <submittedName>
        <fullName evidence="11">Oidioi.mRNA.OKI2018_I69.chr1.g2491.t1.cds</fullName>
    </submittedName>
</protein>
<dbReference type="Gene3D" id="3.40.50.300">
    <property type="entry name" value="P-loop containing nucleotide triphosphate hydrolases"/>
    <property type="match status" value="1"/>
</dbReference>
<dbReference type="InterPro" id="IPR007734">
    <property type="entry name" value="Heparan_SO4_2-O-STrfase"/>
</dbReference>
<dbReference type="SUPFAM" id="SSF52540">
    <property type="entry name" value="P-loop containing nucleoside triphosphate hydrolases"/>
    <property type="match status" value="1"/>
</dbReference>
<reference evidence="11 12" key="1">
    <citation type="submission" date="2021-04" db="EMBL/GenBank/DDBJ databases">
        <authorList>
            <person name="Bliznina A."/>
        </authorList>
    </citation>
    <scope>NUCLEOTIDE SEQUENCE [LARGE SCALE GENOMIC DNA]</scope>
</reference>
<evidence type="ECO:0000256" key="8">
    <source>
        <dbReference type="ARBA" id="ARBA00023136"/>
    </source>
</evidence>
<evidence type="ECO:0000256" key="10">
    <source>
        <dbReference type="SAM" id="Phobius"/>
    </source>
</evidence>
<evidence type="ECO:0000256" key="7">
    <source>
        <dbReference type="ARBA" id="ARBA00023034"/>
    </source>
</evidence>
<accession>A0ABN7SWL2</accession>
<keyword evidence="9" id="KW-0325">Glycoprotein</keyword>
<keyword evidence="8 10" id="KW-0472">Membrane</keyword>
<keyword evidence="6 10" id="KW-1133">Transmembrane helix</keyword>
<evidence type="ECO:0000313" key="12">
    <source>
        <dbReference type="Proteomes" id="UP001158576"/>
    </source>
</evidence>
<dbReference type="EMBL" id="OU015566">
    <property type="protein sequence ID" value="CAG5105829.1"/>
    <property type="molecule type" value="Genomic_DNA"/>
</dbReference>
<evidence type="ECO:0000256" key="5">
    <source>
        <dbReference type="ARBA" id="ARBA00022968"/>
    </source>
</evidence>
<name>A0ABN7SWL2_OIKDI</name>
<proteinExistence type="inferred from homology"/>
<dbReference type="PANTHER" id="PTHR12129">
    <property type="entry name" value="HEPARAN SULFATE 2-O-SULFOTRANSFERASE"/>
    <property type="match status" value="1"/>
</dbReference>
<comment type="subcellular location">
    <subcellularLocation>
        <location evidence="1">Golgi apparatus membrane</location>
        <topology evidence="1">Single-pass type II membrane protein</topology>
    </subcellularLocation>
</comment>
<keyword evidence="5" id="KW-0735">Signal-anchor</keyword>
<organism evidence="11 12">
    <name type="scientific">Oikopleura dioica</name>
    <name type="common">Tunicate</name>
    <dbReference type="NCBI Taxonomy" id="34765"/>
    <lineage>
        <taxon>Eukaryota</taxon>
        <taxon>Metazoa</taxon>
        <taxon>Chordata</taxon>
        <taxon>Tunicata</taxon>
        <taxon>Appendicularia</taxon>
        <taxon>Copelata</taxon>
        <taxon>Oikopleuridae</taxon>
        <taxon>Oikopleura</taxon>
    </lineage>
</organism>
<dbReference type="InterPro" id="IPR027417">
    <property type="entry name" value="P-loop_NTPase"/>
</dbReference>